<dbReference type="EMBL" id="WWBZ02000016">
    <property type="protein sequence ID" value="KAF4309433.1"/>
    <property type="molecule type" value="Genomic_DNA"/>
</dbReference>
<organism evidence="2 3">
    <name type="scientific">Botryosphaeria dothidea</name>
    <dbReference type="NCBI Taxonomy" id="55169"/>
    <lineage>
        <taxon>Eukaryota</taxon>
        <taxon>Fungi</taxon>
        <taxon>Dikarya</taxon>
        <taxon>Ascomycota</taxon>
        <taxon>Pezizomycotina</taxon>
        <taxon>Dothideomycetes</taxon>
        <taxon>Dothideomycetes incertae sedis</taxon>
        <taxon>Botryosphaeriales</taxon>
        <taxon>Botryosphaeriaceae</taxon>
        <taxon>Botryosphaeria</taxon>
    </lineage>
</organism>
<evidence type="ECO:0000313" key="3">
    <source>
        <dbReference type="Proteomes" id="UP000572817"/>
    </source>
</evidence>
<feature type="compositionally biased region" description="Polar residues" evidence="1">
    <location>
        <begin position="24"/>
        <end position="41"/>
    </location>
</feature>
<dbReference type="Proteomes" id="UP000572817">
    <property type="component" value="Unassembled WGS sequence"/>
</dbReference>
<sequence length="97" mass="10604">MSASQNSATQKELKTIDQEWGDTTLKNGANMQGSTEENANVHQKWRNTSIEDGFNVQGKHSTRDIEALERVENTTDESPGNASAADAVARDIRTRAA</sequence>
<feature type="compositionally biased region" description="Basic and acidic residues" evidence="1">
    <location>
        <begin position="88"/>
        <end position="97"/>
    </location>
</feature>
<gene>
    <name evidence="2" type="ORF">GTA08_BOTSDO03215</name>
</gene>
<feature type="region of interest" description="Disordered" evidence="1">
    <location>
        <begin position="1"/>
        <end position="41"/>
    </location>
</feature>
<keyword evidence="3" id="KW-1185">Reference proteome</keyword>
<accession>A0A8H4N6V6</accession>
<protein>
    <submittedName>
        <fullName evidence="2">Uncharacterized protein</fullName>
    </submittedName>
</protein>
<reference evidence="2" key="1">
    <citation type="submission" date="2020-04" db="EMBL/GenBank/DDBJ databases">
        <title>Genome Assembly and Annotation of Botryosphaeria dothidea sdau 11-99, a Latent Pathogen of Apple Fruit Ring Rot in China.</title>
        <authorList>
            <person name="Yu C."/>
            <person name="Diao Y."/>
            <person name="Lu Q."/>
            <person name="Zhao J."/>
            <person name="Cui S."/>
            <person name="Peng C."/>
            <person name="He B."/>
            <person name="Liu H."/>
        </authorList>
    </citation>
    <scope>NUCLEOTIDE SEQUENCE [LARGE SCALE GENOMIC DNA]</scope>
    <source>
        <strain evidence="2">Sdau11-99</strain>
    </source>
</reference>
<comment type="caution">
    <text evidence="2">The sequence shown here is derived from an EMBL/GenBank/DDBJ whole genome shotgun (WGS) entry which is preliminary data.</text>
</comment>
<proteinExistence type="predicted"/>
<feature type="region of interest" description="Disordered" evidence="1">
    <location>
        <begin position="71"/>
        <end position="97"/>
    </location>
</feature>
<feature type="compositionally biased region" description="Polar residues" evidence="1">
    <location>
        <begin position="1"/>
        <end position="10"/>
    </location>
</feature>
<name>A0A8H4N6V6_9PEZI</name>
<evidence type="ECO:0000313" key="2">
    <source>
        <dbReference type="EMBL" id="KAF4309433.1"/>
    </source>
</evidence>
<evidence type="ECO:0000256" key="1">
    <source>
        <dbReference type="SAM" id="MobiDB-lite"/>
    </source>
</evidence>
<dbReference type="AlphaFoldDB" id="A0A8H4N6V6"/>